<evidence type="ECO:0000313" key="5">
    <source>
        <dbReference type="EMBL" id="MFD1303250.1"/>
    </source>
</evidence>
<feature type="chain" id="PRO_5046754482" evidence="3">
    <location>
        <begin position="25"/>
        <end position="438"/>
    </location>
</feature>
<gene>
    <name evidence="5" type="ORF">ACFQ4G_16890</name>
</gene>
<dbReference type="InterPro" id="IPR028081">
    <property type="entry name" value="Leu-bd"/>
</dbReference>
<dbReference type="Pfam" id="PF13458">
    <property type="entry name" value="Peripla_BP_6"/>
    <property type="match status" value="1"/>
</dbReference>
<dbReference type="RefSeq" id="WP_238208979.1">
    <property type="nucleotide sequence ID" value="NZ_JBHTND010000025.1"/>
</dbReference>
<evidence type="ECO:0000313" key="6">
    <source>
        <dbReference type="Proteomes" id="UP001597176"/>
    </source>
</evidence>
<dbReference type="Gene3D" id="3.40.50.2300">
    <property type="match status" value="2"/>
</dbReference>
<feature type="signal peptide" evidence="3">
    <location>
        <begin position="1"/>
        <end position="24"/>
    </location>
</feature>
<sequence>MTRRLMRPMAVAALVLTLCLPAAAADPVRLTLLTNRTGPNAAIGARVANGMHDYLEMLNQRDGGIGGVPLEVEECEVSSEVERARACYAKAREAGSVLITTPDRGVTYELLQPSARDRIPILSLADGFPVGTRGDLLPWVFNPSATVLGGMTMAIRYLANRLGGLSELQGLSIGLVYSDAGADPSALAVLRELAARYGFSTPLFADDETDAGKAALWTRIAASPPDHILLLGQGTQSGASVEEALKVGFPPDRMIALRWPDQDGIRRTGSASRGFKEVSRHAFGDAFPAFDAIDQFVTDRGLSSTPKDGSGETHYNRGVYNAVLAAEAVSEAQRARRGAPLRGEDVRRSFESLSVDDSRWKVFGLAGFAHAVTLTCRDHGGRPPGFVQIWDGAKWLVASDRVVPMTDLVEARLDAVVDEFRAANPGWPARTEPCAPPP</sequence>
<evidence type="ECO:0000256" key="1">
    <source>
        <dbReference type="ARBA" id="ARBA00010062"/>
    </source>
</evidence>
<accession>A0ABW3X366</accession>
<keyword evidence="2 3" id="KW-0732">Signal</keyword>
<evidence type="ECO:0000259" key="4">
    <source>
        <dbReference type="Pfam" id="PF13458"/>
    </source>
</evidence>
<dbReference type="InterPro" id="IPR028082">
    <property type="entry name" value="Peripla_BP_I"/>
</dbReference>
<reference evidence="6" key="1">
    <citation type="journal article" date="2019" name="Int. J. Syst. Evol. Microbiol.">
        <title>The Global Catalogue of Microorganisms (GCM) 10K type strain sequencing project: providing services to taxonomists for standard genome sequencing and annotation.</title>
        <authorList>
            <consortium name="The Broad Institute Genomics Platform"/>
            <consortium name="The Broad Institute Genome Sequencing Center for Infectious Disease"/>
            <person name="Wu L."/>
            <person name="Ma J."/>
        </authorList>
    </citation>
    <scope>NUCLEOTIDE SEQUENCE [LARGE SCALE GENOMIC DNA]</scope>
    <source>
        <strain evidence="6">CCUG 56108</strain>
    </source>
</reference>
<organism evidence="5 6">
    <name type="scientific">Methylobacterium marchantiae</name>
    <dbReference type="NCBI Taxonomy" id="600331"/>
    <lineage>
        <taxon>Bacteria</taxon>
        <taxon>Pseudomonadati</taxon>
        <taxon>Pseudomonadota</taxon>
        <taxon>Alphaproteobacteria</taxon>
        <taxon>Hyphomicrobiales</taxon>
        <taxon>Methylobacteriaceae</taxon>
        <taxon>Methylobacterium</taxon>
    </lineage>
</organism>
<comment type="similarity">
    <text evidence="1">Belongs to the leucine-binding protein family.</text>
</comment>
<feature type="domain" description="Leucine-binding protein" evidence="4">
    <location>
        <begin position="27"/>
        <end position="362"/>
    </location>
</feature>
<name>A0ABW3X366_9HYPH</name>
<evidence type="ECO:0000256" key="3">
    <source>
        <dbReference type="SAM" id="SignalP"/>
    </source>
</evidence>
<evidence type="ECO:0000256" key="2">
    <source>
        <dbReference type="ARBA" id="ARBA00022729"/>
    </source>
</evidence>
<dbReference type="EMBL" id="JBHTND010000025">
    <property type="protein sequence ID" value="MFD1303250.1"/>
    <property type="molecule type" value="Genomic_DNA"/>
</dbReference>
<proteinExistence type="inferred from homology"/>
<dbReference type="SUPFAM" id="SSF53822">
    <property type="entry name" value="Periplasmic binding protein-like I"/>
    <property type="match status" value="1"/>
</dbReference>
<comment type="caution">
    <text evidence="5">The sequence shown here is derived from an EMBL/GenBank/DDBJ whole genome shotgun (WGS) entry which is preliminary data.</text>
</comment>
<protein>
    <submittedName>
        <fullName evidence="5">ABC transporter substrate-binding protein</fullName>
    </submittedName>
</protein>
<keyword evidence="6" id="KW-1185">Reference proteome</keyword>
<dbReference type="Proteomes" id="UP001597176">
    <property type="component" value="Unassembled WGS sequence"/>
</dbReference>